<comment type="catalytic activity">
    <reaction evidence="1 7">
        <text>[protein]-peptidylproline (omega=180) = [protein]-peptidylproline (omega=0)</text>
        <dbReference type="Rhea" id="RHEA:16237"/>
        <dbReference type="Rhea" id="RHEA-COMP:10747"/>
        <dbReference type="Rhea" id="RHEA-COMP:10748"/>
        <dbReference type="ChEBI" id="CHEBI:83833"/>
        <dbReference type="ChEBI" id="CHEBI:83834"/>
        <dbReference type="EC" id="5.2.1.8"/>
    </reaction>
</comment>
<evidence type="ECO:0000256" key="5">
    <source>
        <dbReference type="ARBA" id="ARBA00023235"/>
    </source>
</evidence>
<dbReference type="PRINTS" id="PR00153">
    <property type="entry name" value="CSAPPISMRASE"/>
</dbReference>
<keyword evidence="10" id="KW-1185">Reference proteome</keyword>
<dbReference type="InterPro" id="IPR024936">
    <property type="entry name" value="Cyclophilin-type_PPIase"/>
</dbReference>
<dbReference type="GO" id="GO:0016018">
    <property type="term" value="F:cyclosporin A binding"/>
    <property type="evidence" value="ECO:0007669"/>
    <property type="project" value="TreeGrafter"/>
</dbReference>
<dbReference type="GO" id="GO:0003755">
    <property type="term" value="F:peptidyl-prolyl cis-trans isomerase activity"/>
    <property type="evidence" value="ECO:0007669"/>
    <property type="project" value="UniProtKB-UniRule"/>
</dbReference>
<keyword evidence="4 7" id="KW-0697">Rotamase</keyword>
<evidence type="ECO:0000256" key="2">
    <source>
        <dbReference type="ARBA" id="ARBA00013194"/>
    </source>
</evidence>
<organism evidence="9 10">
    <name type="scientific">[Candida] arabinofermentans NRRL YB-2248</name>
    <dbReference type="NCBI Taxonomy" id="983967"/>
    <lineage>
        <taxon>Eukaryota</taxon>
        <taxon>Fungi</taxon>
        <taxon>Dikarya</taxon>
        <taxon>Ascomycota</taxon>
        <taxon>Saccharomycotina</taxon>
        <taxon>Pichiomycetes</taxon>
        <taxon>Pichiales</taxon>
        <taxon>Pichiaceae</taxon>
        <taxon>Ogataea</taxon>
        <taxon>Ogataea/Candida clade</taxon>
    </lineage>
</organism>
<dbReference type="EC" id="5.2.1.8" evidence="2 7"/>
<dbReference type="InterPro" id="IPR002130">
    <property type="entry name" value="Cyclophilin-type_PPIase_dom"/>
</dbReference>
<dbReference type="PANTHER" id="PTHR11071:SF561">
    <property type="entry name" value="PEPTIDYL-PROLYL CIS-TRANS ISOMERASE D-RELATED"/>
    <property type="match status" value="1"/>
</dbReference>
<evidence type="ECO:0000256" key="1">
    <source>
        <dbReference type="ARBA" id="ARBA00000971"/>
    </source>
</evidence>
<gene>
    <name evidence="9" type="ORF">CANARDRAFT_239507</name>
</gene>
<dbReference type="OrthoDB" id="193499at2759"/>
<evidence type="ECO:0000259" key="8">
    <source>
        <dbReference type="PROSITE" id="PS50072"/>
    </source>
</evidence>
<evidence type="ECO:0000313" key="9">
    <source>
        <dbReference type="EMBL" id="ODV82778.1"/>
    </source>
</evidence>
<dbReference type="FunFam" id="2.40.100.10:FF:000013">
    <property type="entry name" value="Peptidyl-prolyl cis-trans isomerase"/>
    <property type="match status" value="1"/>
</dbReference>
<name>A0A1E4STF2_9ASCO</name>
<dbReference type="AlphaFoldDB" id="A0A1E4STF2"/>
<evidence type="ECO:0000313" key="10">
    <source>
        <dbReference type="Proteomes" id="UP000094801"/>
    </source>
</evidence>
<dbReference type="Proteomes" id="UP000094801">
    <property type="component" value="Unassembled WGS sequence"/>
</dbReference>
<comment type="similarity">
    <text evidence="6">Belongs to the cyclophilin-type PPIase family. PPIase A subfamily.</text>
</comment>
<dbReference type="Gene3D" id="2.40.100.10">
    <property type="entry name" value="Cyclophilin-like"/>
    <property type="match status" value="1"/>
</dbReference>
<feature type="domain" description="PPIase cyclophilin-type" evidence="8">
    <location>
        <begin position="5"/>
        <end position="160"/>
    </location>
</feature>
<dbReference type="SUPFAM" id="SSF50891">
    <property type="entry name" value="Cyclophilin-like"/>
    <property type="match status" value="1"/>
</dbReference>
<dbReference type="GO" id="GO:0006457">
    <property type="term" value="P:protein folding"/>
    <property type="evidence" value="ECO:0007669"/>
    <property type="project" value="InterPro"/>
</dbReference>
<dbReference type="Pfam" id="PF00160">
    <property type="entry name" value="Pro_isomerase"/>
    <property type="match status" value="1"/>
</dbReference>
<reference evidence="10" key="1">
    <citation type="submission" date="2016-04" db="EMBL/GenBank/DDBJ databases">
        <title>Comparative genomics of biotechnologically important yeasts.</title>
        <authorList>
            <consortium name="DOE Joint Genome Institute"/>
            <person name="Riley R."/>
            <person name="Haridas S."/>
            <person name="Wolfe K.H."/>
            <person name="Lopes M.R."/>
            <person name="Hittinger C.T."/>
            <person name="Goker M."/>
            <person name="Salamov A."/>
            <person name="Wisecaver J."/>
            <person name="Long T.M."/>
            <person name="Aerts A.L."/>
            <person name="Barry K."/>
            <person name="Choi C."/>
            <person name="Clum A."/>
            <person name="Coughlan A.Y."/>
            <person name="Deshpande S."/>
            <person name="Douglass A.P."/>
            <person name="Hanson S.J."/>
            <person name="Klenk H.-P."/>
            <person name="Labutti K."/>
            <person name="Lapidus A."/>
            <person name="Lindquist E."/>
            <person name="Lipzen A."/>
            <person name="Meier-Kolthoff J.P."/>
            <person name="Ohm R.A."/>
            <person name="Otillar R.P."/>
            <person name="Pangilinan J."/>
            <person name="Peng Y."/>
            <person name="Rokas A."/>
            <person name="Rosa C.A."/>
            <person name="Scheuner C."/>
            <person name="Sibirny A.A."/>
            <person name="Slot J.C."/>
            <person name="Stielow J.B."/>
            <person name="Sun H."/>
            <person name="Kurtzman C.P."/>
            <person name="Blackwell M."/>
            <person name="Grigoriev I.V."/>
            <person name="Jeffries T.W."/>
        </authorList>
    </citation>
    <scope>NUCLEOTIDE SEQUENCE [LARGE SCALE GENOMIC DNA]</scope>
    <source>
        <strain evidence="10">NRRL YB-2248</strain>
    </source>
</reference>
<accession>A0A1E4STF2</accession>
<dbReference type="PROSITE" id="PS50072">
    <property type="entry name" value="CSA_PPIASE_2"/>
    <property type="match status" value="1"/>
</dbReference>
<dbReference type="STRING" id="983967.A0A1E4STF2"/>
<dbReference type="GO" id="GO:0005737">
    <property type="term" value="C:cytoplasm"/>
    <property type="evidence" value="ECO:0007669"/>
    <property type="project" value="TreeGrafter"/>
</dbReference>
<dbReference type="PROSITE" id="PS00170">
    <property type="entry name" value="CSA_PPIASE_1"/>
    <property type="match status" value="1"/>
</dbReference>
<evidence type="ECO:0000256" key="7">
    <source>
        <dbReference type="RuleBase" id="RU363019"/>
    </source>
</evidence>
<dbReference type="InterPro" id="IPR029000">
    <property type="entry name" value="Cyclophilin-like_dom_sf"/>
</dbReference>
<evidence type="ECO:0000256" key="4">
    <source>
        <dbReference type="ARBA" id="ARBA00023110"/>
    </source>
</evidence>
<sequence>MSKTFFDISADGKPLGRVTFQLYSDVPKTAENFRALCTGEKGYGYKDSIFHRVIPQFMLQGGDFTNFNGTGGKSIYGNKFADENFIHKHTKPGLLSMANAGPNTNGSQFFITTVPCSWLDGKHVVFGEVIDGYDVVKTVEGLGSNSGSTRAKIEITNSGEL</sequence>
<evidence type="ECO:0000256" key="6">
    <source>
        <dbReference type="ARBA" id="ARBA00037940"/>
    </source>
</evidence>
<dbReference type="InterPro" id="IPR020892">
    <property type="entry name" value="Cyclophilin-type_PPIase_CS"/>
</dbReference>
<proteinExistence type="inferred from homology"/>
<protein>
    <recommendedName>
        <fullName evidence="3 7">Peptidyl-prolyl cis-trans isomerase</fullName>
        <shortName evidence="7">PPIase</shortName>
        <ecNumber evidence="2 7">5.2.1.8</ecNumber>
    </recommendedName>
</protein>
<dbReference type="EMBL" id="KV453874">
    <property type="protein sequence ID" value="ODV82778.1"/>
    <property type="molecule type" value="Genomic_DNA"/>
</dbReference>
<dbReference type="CDD" id="cd01926">
    <property type="entry name" value="cyclophilin_ABH_like"/>
    <property type="match status" value="1"/>
</dbReference>
<dbReference type="PIRSF" id="PIRSF001467">
    <property type="entry name" value="Peptidylpro_ismrse"/>
    <property type="match status" value="1"/>
</dbReference>
<comment type="function">
    <text evidence="7">PPIases accelerate the folding of proteins. It catalyzes the cis-trans isomerization of proline imidic peptide bonds in oligopeptides.</text>
</comment>
<dbReference type="PANTHER" id="PTHR11071">
    <property type="entry name" value="PEPTIDYL-PROLYL CIS-TRANS ISOMERASE"/>
    <property type="match status" value="1"/>
</dbReference>
<evidence type="ECO:0000256" key="3">
    <source>
        <dbReference type="ARBA" id="ARBA00021047"/>
    </source>
</evidence>
<keyword evidence="5 7" id="KW-0413">Isomerase</keyword>